<comment type="caution">
    <text evidence="1">The sequence shown here is derived from an EMBL/GenBank/DDBJ whole genome shotgun (WGS) entry which is preliminary data.</text>
</comment>
<gene>
    <name evidence="1" type="ORF">SDC9_188070</name>
</gene>
<dbReference type="EMBL" id="VSSQ01097007">
    <property type="protein sequence ID" value="MPN40532.1"/>
    <property type="molecule type" value="Genomic_DNA"/>
</dbReference>
<proteinExistence type="predicted"/>
<protein>
    <submittedName>
        <fullName evidence="1">Uncharacterized protein</fullName>
    </submittedName>
</protein>
<organism evidence="1">
    <name type="scientific">bioreactor metagenome</name>
    <dbReference type="NCBI Taxonomy" id="1076179"/>
    <lineage>
        <taxon>unclassified sequences</taxon>
        <taxon>metagenomes</taxon>
        <taxon>ecological metagenomes</taxon>
    </lineage>
</organism>
<accession>A0A645HPZ8</accession>
<dbReference type="AlphaFoldDB" id="A0A645HPZ8"/>
<sequence length="123" mass="14366">MTGSLVGIPNNVENPELTSFMVEMMTRKSLDTLRVAYYDVVAKNQSMRDEDSVKMLDIIIGSRVFDPYFINTWVDNTWYYFFAWHVAEMPNNVQFSSQYDKQKDATEKAIQNTIDTYMSYIEG</sequence>
<reference evidence="1" key="1">
    <citation type="submission" date="2019-08" db="EMBL/GenBank/DDBJ databases">
        <authorList>
            <person name="Kucharzyk K."/>
            <person name="Murdoch R.W."/>
            <person name="Higgins S."/>
            <person name="Loffler F."/>
        </authorList>
    </citation>
    <scope>NUCLEOTIDE SEQUENCE</scope>
</reference>
<name>A0A645HPZ8_9ZZZZ</name>
<evidence type="ECO:0000313" key="1">
    <source>
        <dbReference type="EMBL" id="MPN40532.1"/>
    </source>
</evidence>